<protein>
    <submittedName>
        <fullName evidence="2">Putative signal transduction protein</fullName>
    </submittedName>
</protein>
<dbReference type="EMBL" id="MAGO01000001">
    <property type="protein sequence ID" value="OCC16244.1"/>
    <property type="molecule type" value="Genomic_DNA"/>
</dbReference>
<dbReference type="InterPro" id="IPR003607">
    <property type="entry name" value="HD/PDEase_dom"/>
</dbReference>
<accession>A0A1B9F8R1</accession>
<dbReference type="InterPro" id="IPR052340">
    <property type="entry name" value="RNase_Y/CdgJ"/>
</dbReference>
<name>A0A1B9F8R1_9BACT</name>
<evidence type="ECO:0000313" key="3">
    <source>
        <dbReference type="Proteomes" id="UP000093080"/>
    </source>
</evidence>
<dbReference type="Proteomes" id="UP000093080">
    <property type="component" value="Unassembled WGS sequence"/>
</dbReference>
<dbReference type="CDD" id="cd00077">
    <property type="entry name" value="HDc"/>
    <property type="match status" value="1"/>
</dbReference>
<dbReference type="PANTHER" id="PTHR33525">
    <property type="match status" value="1"/>
</dbReference>
<dbReference type="Pfam" id="PF08668">
    <property type="entry name" value="HDOD"/>
    <property type="match status" value="1"/>
</dbReference>
<dbReference type="InterPro" id="IPR013976">
    <property type="entry name" value="HDOD"/>
</dbReference>
<gene>
    <name evidence="2" type="ORF">DBT_0061</name>
</gene>
<dbReference type="PROSITE" id="PS51833">
    <property type="entry name" value="HDOD"/>
    <property type="match status" value="1"/>
</dbReference>
<proteinExistence type="predicted"/>
<keyword evidence="3" id="KW-1185">Reference proteome</keyword>
<dbReference type="AlphaFoldDB" id="A0A1B9F8R1"/>
<feature type="domain" description="HDOD" evidence="1">
    <location>
        <begin position="15"/>
        <end position="210"/>
    </location>
</feature>
<sequence>MESHISKRLKEIEDLPPVPRTLQEVFHSFDSITTSAKTLEEIIKKDPVLTAKVLKMANSPYYGVHGEINSISKAIVLLGFDEIRNLVIGLTVTATFSRQFKIKNFSTNDLWLHSIGVAYCSKMLGERCDGMDPDELFTIGLIHDLGRFLMPFYFVKELEQAVSMSEQMGIGLIEAEERLGISHAEIGAFLAILWQLSDLVVSTIRYHHHPKGAGQHSRTASVIYVADQLVQKIGQGWNLDYKNTKLFVPKLLGLHATDIKAIARELKKNMKSIKDSWSTILD</sequence>
<organism evidence="2 3">
    <name type="scientific">Dissulfuribacter thermophilus</name>
    <dbReference type="NCBI Taxonomy" id="1156395"/>
    <lineage>
        <taxon>Bacteria</taxon>
        <taxon>Pseudomonadati</taxon>
        <taxon>Thermodesulfobacteriota</taxon>
        <taxon>Dissulfuribacteria</taxon>
        <taxon>Dissulfuribacterales</taxon>
        <taxon>Dissulfuribacteraceae</taxon>
        <taxon>Dissulfuribacter</taxon>
    </lineage>
</organism>
<dbReference type="PANTHER" id="PTHR33525:SF3">
    <property type="entry name" value="RIBONUCLEASE Y"/>
    <property type="match status" value="1"/>
</dbReference>
<dbReference type="STRING" id="1156395.DBT_0061"/>
<dbReference type="OrthoDB" id="9803649at2"/>
<reference evidence="2 3" key="1">
    <citation type="submission" date="2016-06" db="EMBL/GenBank/DDBJ databases">
        <title>Respiratory ammonification of nitrate coupled to the oxidation of elemental sulfur in deep-sea autotrophic thermophilic bacteria.</title>
        <authorList>
            <person name="Slobodkina G.B."/>
            <person name="Mardanov A.V."/>
            <person name="Ravin N.V."/>
            <person name="Frolova A.A."/>
            <person name="Viryasiv M.B."/>
            <person name="Chernyh N.A."/>
            <person name="Bonch-Osmolovskaya E.A."/>
            <person name="Slobodkin A.I."/>
        </authorList>
    </citation>
    <scope>NUCLEOTIDE SEQUENCE [LARGE SCALE GENOMIC DNA]</scope>
    <source>
        <strain evidence="2 3">S69</strain>
    </source>
</reference>
<comment type="caution">
    <text evidence="2">The sequence shown here is derived from an EMBL/GenBank/DDBJ whole genome shotgun (WGS) entry which is preliminary data.</text>
</comment>
<evidence type="ECO:0000259" key="1">
    <source>
        <dbReference type="PROSITE" id="PS51833"/>
    </source>
</evidence>
<dbReference type="Gene3D" id="1.10.3210.10">
    <property type="entry name" value="Hypothetical protein af1432"/>
    <property type="match status" value="1"/>
</dbReference>
<dbReference type="RefSeq" id="WP_067615290.1">
    <property type="nucleotide sequence ID" value="NZ_MAGO01000001.1"/>
</dbReference>
<evidence type="ECO:0000313" key="2">
    <source>
        <dbReference type="EMBL" id="OCC16244.1"/>
    </source>
</evidence>
<dbReference type="SUPFAM" id="SSF109604">
    <property type="entry name" value="HD-domain/PDEase-like"/>
    <property type="match status" value="1"/>
</dbReference>